<reference evidence="2 3" key="1">
    <citation type="submission" date="2023-01" db="EMBL/GenBank/DDBJ databases">
        <title>Novel diversity within Roseofilum (Cyanobacteria; Desertifilaceae) from marine benthic mats with descriptions of four novel species.</title>
        <authorList>
            <person name="Wang Y."/>
            <person name="Berthold D.E."/>
            <person name="Hu J."/>
            <person name="Lefler F.W."/>
            <person name="Laughinghouse H.D. IV."/>
        </authorList>
    </citation>
    <scope>NUCLEOTIDE SEQUENCE [LARGE SCALE GENOMIC DNA]</scope>
    <source>
        <strain evidence="2 3">BLCC-M143</strain>
    </source>
</reference>
<organism evidence="2 3">
    <name type="scientific">Roseofilum casamattae BLCC-M143</name>
    <dbReference type="NCBI Taxonomy" id="3022442"/>
    <lineage>
        <taxon>Bacteria</taxon>
        <taxon>Bacillati</taxon>
        <taxon>Cyanobacteriota</taxon>
        <taxon>Cyanophyceae</taxon>
        <taxon>Desertifilales</taxon>
        <taxon>Desertifilaceae</taxon>
        <taxon>Roseofilum</taxon>
        <taxon>Roseofilum casamattae</taxon>
    </lineage>
</organism>
<accession>A0ABT7BRC8</accession>
<dbReference type="InterPro" id="IPR046341">
    <property type="entry name" value="SET_dom_sf"/>
</dbReference>
<comment type="caution">
    <text evidence="2">The sequence shown here is derived from an EMBL/GenBank/DDBJ whole genome shotgun (WGS) entry which is preliminary data.</text>
</comment>
<name>A0ABT7BRC8_9CYAN</name>
<feature type="domain" description="SET" evidence="1">
    <location>
        <begin position="1"/>
        <end position="116"/>
    </location>
</feature>
<proteinExistence type="predicted"/>
<evidence type="ECO:0000313" key="3">
    <source>
        <dbReference type="Proteomes" id="UP001232992"/>
    </source>
</evidence>
<dbReference type="EMBL" id="JAQOSQ010000001">
    <property type="protein sequence ID" value="MDJ1181749.1"/>
    <property type="molecule type" value="Genomic_DNA"/>
</dbReference>
<evidence type="ECO:0000259" key="1">
    <source>
        <dbReference type="PROSITE" id="PS50280"/>
    </source>
</evidence>
<dbReference type="InterPro" id="IPR009207">
    <property type="entry name" value="SET7_MeTrfase"/>
</dbReference>
<sequence length="125" mass="14296">MIEIKLFPQKGRGVIATELIHKGTLIEQSPVVVFPTEQRKIIDKTEVFRYYFVIPAEYSESKEVGGYLVFGLASFCNHSDTPNTRVDWVKNETGLWAHLLALEDIQPGAECLLFYTNVDEYPANW</sequence>
<dbReference type="Proteomes" id="UP001232992">
    <property type="component" value="Unassembled WGS sequence"/>
</dbReference>
<dbReference type="PIRSF" id="PIRSF022536">
    <property type="entry name" value="A612L_SET"/>
    <property type="match status" value="1"/>
</dbReference>
<evidence type="ECO:0000313" key="2">
    <source>
        <dbReference type="EMBL" id="MDJ1181749.1"/>
    </source>
</evidence>
<dbReference type="Pfam" id="PF00856">
    <property type="entry name" value="SET"/>
    <property type="match status" value="1"/>
</dbReference>
<dbReference type="InterPro" id="IPR001214">
    <property type="entry name" value="SET_dom"/>
</dbReference>
<gene>
    <name evidence="2" type="ORF">PMH09_00950</name>
</gene>
<keyword evidence="3" id="KW-1185">Reference proteome</keyword>
<dbReference type="RefSeq" id="WP_283756403.1">
    <property type="nucleotide sequence ID" value="NZ_JAQOSQ010000001.1"/>
</dbReference>
<dbReference type="SMART" id="SM00317">
    <property type="entry name" value="SET"/>
    <property type="match status" value="1"/>
</dbReference>
<dbReference type="PROSITE" id="PS50280">
    <property type="entry name" value="SET"/>
    <property type="match status" value="1"/>
</dbReference>
<dbReference type="SUPFAM" id="SSF82199">
    <property type="entry name" value="SET domain"/>
    <property type="match status" value="1"/>
</dbReference>
<dbReference type="Gene3D" id="2.170.270.10">
    <property type="entry name" value="SET domain"/>
    <property type="match status" value="1"/>
</dbReference>
<protein>
    <submittedName>
        <fullName evidence="2">SET domain-containing protein-lysine N-methyltransferase</fullName>
    </submittedName>
</protein>